<dbReference type="Proteomes" id="UP000683557">
    <property type="component" value="Chromosome"/>
</dbReference>
<dbReference type="RefSeq" id="WP_216800671.1">
    <property type="nucleotide sequence ID" value="NZ_CP076723.1"/>
</dbReference>
<gene>
    <name evidence="1" type="ORF">KP004_01725</name>
</gene>
<dbReference type="EMBL" id="CP076723">
    <property type="protein sequence ID" value="QWV93937.1"/>
    <property type="molecule type" value="Genomic_DNA"/>
</dbReference>
<keyword evidence="2" id="KW-1185">Reference proteome</keyword>
<accession>A0ABX8JA08</accession>
<evidence type="ECO:0000313" key="2">
    <source>
        <dbReference type="Proteomes" id="UP000683557"/>
    </source>
</evidence>
<proteinExistence type="predicted"/>
<protein>
    <submittedName>
        <fullName evidence="1">Uncharacterized protein</fullName>
    </submittedName>
</protein>
<sequence length="134" mass="15193">MDDRIIKKEERAREGLTTADLAGRTDVGGAVNVQVTGGQDVSGEEQAQLLSPNETNNLRRRWDEIQVGFVDEPRRCVEQADNLVAEAMKRLAETFADERAKLEAQWDRGGDVSTEDLRLALRRYRSFFNRLLSI</sequence>
<name>A0ABX8JA08_9BACT</name>
<reference evidence="1 2" key="1">
    <citation type="submission" date="2021-06" db="EMBL/GenBank/DDBJ databases">
        <title>Gemonas diversity in paddy soil.</title>
        <authorList>
            <person name="Liu G."/>
        </authorList>
    </citation>
    <scope>NUCLEOTIDE SEQUENCE [LARGE SCALE GENOMIC DNA]</scope>
    <source>
        <strain evidence="1 2">RG10</strain>
    </source>
</reference>
<organism evidence="1 2">
    <name type="scientific">Geomonas oryzisoli</name>
    <dbReference type="NCBI Taxonomy" id="2847992"/>
    <lineage>
        <taxon>Bacteria</taxon>
        <taxon>Pseudomonadati</taxon>
        <taxon>Thermodesulfobacteriota</taxon>
        <taxon>Desulfuromonadia</taxon>
        <taxon>Geobacterales</taxon>
        <taxon>Geobacteraceae</taxon>
        <taxon>Geomonas</taxon>
    </lineage>
</organism>
<evidence type="ECO:0000313" key="1">
    <source>
        <dbReference type="EMBL" id="QWV93937.1"/>
    </source>
</evidence>